<dbReference type="Proteomes" id="UP001301797">
    <property type="component" value="Chromosome"/>
</dbReference>
<dbReference type="KEGG" id="mefw:F1737_04155"/>
<dbReference type="InterPro" id="IPR012056">
    <property type="entry name" value="NiFe_EhaM"/>
</dbReference>
<accession>A0AA97FD03</accession>
<protein>
    <submittedName>
        <fullName evidence="1">DUF1959 domain-containing protein</fullName>
    </submittedName>
</protein>
<name>A0AA97FD03_9EURY</name>
<dbReference type="AlphaFoldDB" id="A0AA97FD03"/>
<evidence type="ECO:0000313" key="2">
    <source>
        <dbReference type="Proteomes" id="UP001301797"/>
    </source>
</evidence>
<sequence length="148" mass="17691">MGLYWALFYIWCFKIRRFNMTEYLYEKDLRGMKYRILTGPFQDNAVSKISEHFGINKQEFRKILIENFDMSFLENIHARYQVWESDQNSYDKISKELYSKLLTEYLPLIEKADMNSVIDDVKYSIENGTSADEAIMKGKAHIREMILV</sequence>
<dbReference type="Gene3D" id="1.10.3070.10">
    <property type="entry name" value="EhaM-like"/>
    <property type="match status" value="1"/>
</dbReference>
<evidence type="ECO:0000313" key="1">
    <source>
        <dbReference type="EMBL" id="WOF15948.1"/>
    </source>
</evidence>
<proteinExistence type="predicted"/>
<reference evidence="1 2" key="1">
    <citation type="submission" date="2019-09" db="EMBL/GenBank/DDBJ databases">
        <title>The complete genome of Methanoplanus sp. FWC-SCC4.</title>
        <authorList>
            <person name="Chen S.-C."/>
            <person name="Zhou Y.-Z."/>
            <person name="Lai M.-C."/>
        </authorList>
    </citation>
    <scope>NUCLEOTIDE SEQUENCE [LARGE SCALE GENOMIC DNA]</scope>
    <source>
        <strain evidence="1 2">FWC-SCC4</strain>
    </source>
</reference>
<keyword evidence="2" id="KW-1185">Reference proteome</keyword>
<dbReference type="SUPFAM" id="SSF101332">
    <property type="entry name" value="Hypothetical protein MTH393"/>
    <property type="match status" value="1"/>
</dbReference>
<dbReference type="EMBL" id="CP043875">
    <property type="protein sequence ID" value="WOF15948.1"/>
    <property type="molecule type" value="Genomic_DNA"/>
</dbReference>
<dbReference type="InterPro" id="IPR036606">
    <property type="entry name" value="EhaM-like_sf"/>
</dbReference>
<dbReference type="Pfam" id="PF09218">
    <property type="entry name" value="EhaM"/>
    <property type="match status" value="1"/>
</dbReference>
<gene>
    <name evidence="1" type="ORF">F1737_04155</name>
</gene>
<organism evidence="1 2">
    <name type="scientific">Methanochimaera problematica</name>
    <dbReference type="NCBI Taxonomy" id="2609417"/>
    <lineage>
        <taxon>Archaea</taxon>
        <taxon>Methanobacteriati</taxon>
        <taxon>Methanobacteriota</taxon>
        <taxon>Stenosarchaea group</taxon>
        <taxon>Methanomicrobia</taxon>
        <taxon>Methanomicrobiales</taxon>
        <taxon>Methanomicrobiaceae</taxon>
        <taxon>Methanochimaera</taxon>
    </lineage>
</organism>